<dbReference type="Proteomes" id="UP000483286">
    <property type="component" value="Unassembled WGS sequence"/>
</dbReference>
<dbReference type="SFLD" id="SFLDS00003">
    <property type="entry name" value="Haloacid_Dehalogenase"/>
    <property type="match status" value="1"/>
</dbReference>
<protein>
    <submittedName>
        <fullName evidence="5">HAD-IA family hydrolase</fullName>
    </submittedName>
</protein>
<dbReference type="SFLD" id="SFLDG01135">
    <property type="entry name" value="C1.5.6:_HAD__Beta-PGM__Phospha"/>
    <property type="match status" value="1"/>
</dbReference>
<accession>A0A7C9HY99</accession>
<comment type="similarity">
    <text evidence="2">Belongs to the HAD-like hydrolase superfamily. CbbY/CbbZ/Gph/YieH family.</text>
</comment>
<dbReference type="PANTHER" id="PTHR46193:SF10">
    <property type="entry name" value="6-PHOSPHOGLUCONATE PHOSPHATASE"/>
    <property type="match status" value="1"/>
</dbReference>
<keyword evidence="3" id="KW-0479">Metal-binding</keyword>
<evidence type="ECO:0000256" key="1">
    <source>
        <dbReference type="ARBA" id="ARBA00001946"/>
    </source>
</evidence>
<dbReference type="InterPro" id="IPR023198">
    <property type="entry name" value="PGP-like_dom2"/>
</dbReference>
<reference evidence="5 6" key="1">
    <citation type="submission" date="2019-12" db="EMBL/GenBank/DDBJ databases">
        <title>Deinococcus sp. HMF7620 Genome sequencing and assembly.</title>
        <authorList>
            <person name="Kang H."/>
            <person name="Kim H."/>
            <person name="Joh K."/>
        </authorList>
    </citation>
    <scope>NUCLEOTIDE SEQUENCE [LARGE SCALE GENOMIC DNA]</scope>
    <source>
        <strain evidence="5 6">HMF7620</strain>
    </source>
</reference>
<dbReference type="SUPFAM" id="SSF56784">
    <property type="entry name" value="HAD-like"/>
    <property type="match status" value="1"/>
</dbReference>
<dbReference type="NCBIfam" id="TIGR01509">
    <property type="entry name" value="HAD-SF-IA-v3"/>
    <property type="match status" value="1"/>
</dbReference>
<dbReference type="InterPro" id="IPR036412">
    <property type="entry name" value="HAD-like_sf"/>
</dbReference>
<dbReference type="InterPro" id="IPR006439">
    <property type="entry name" value="HAD-SF_hydro_IA"/>
</dbReference>
<evidence type="ECO:0000313" key="5">
    <source>
        <dbReference type="EMBL" id="MVN85955.1"/>
    </source>
</evidence>
<evidence type="ECO:0000313" key="6">
    <source>
        <dbReference type="Proteomes" id="UP000483286"/>
    </source>
</evidence>
<dbReference type="PANTHER" id="PTHR46193">
    <property type="entry name" value="6-PHOSPHOGLUCONATE PHOSPHATASE"/>
    <property type="match status" value="1"/>
</dbReference>
<keyword evidence="6" id="KW-1185">Reference proteome</keyword>
<keyword evidence="4" id="KW-0460">Magnesium</keyword>
<evidence type="ECO:0000256" key="2">
    <source>
        <dbReference type="ARBA" id="ARBA00006171"/>
    </source>
</evidence>
<name>A0A7C9HY99_9DEIO</name>
<organism evidence="5 6">
    <name type="scientific">Deinococcus arboris</name>
    <dbReference type="NCBI Taxonomy" id="2682977"/>
    <lineage>
        <taxon>Bacteria</taxon>
        <taxon>Thermotogati</taxon>
        <taxon>Deinococcota</taxon>
        <taxon>Deinococci</taxon>
        <taxon>Deinococcales</taxon>
        <taxon>Deinococcaceae</taxon>
        <taxon>Deinococcus</taxon>
    </lineage>
</organism>
<gene>
    <name evidence="5" type="ORF">GO986_04170</name>
</gene>
<dbReference type="InterPro" id="IPR023214">
    <property type="entry name" value="HAD_sf"/>
</dbReference>
<dbReference type="Gene3D" id="3.40.50.1000">
    <property type="entry name" value="HAD superfamily/HAD-like"/>
    <property type="match status" value="1"/>
</dbReference>
<dbReference type="AlphaFoldDB" id="A0A7C9HY99"/>
<evidence type="ECO:0000256" key="3">
    <source>
        <dbReference type="ARBA" id="ARBA00022723"/>
    </source>
</evidence>
<dbReference type="Pfam" id="PF00702">
    <property type="entry name" value="Hydrolase"/>
    <property type="match status" value="1"/>
</dbReference>
<dbReference type="PRINTS" id="PR00413">
    <property type="entry name" value="HADHALOGNASE"/>
</dbReference>
<dbReference type="GO" id="GO:0016787">
    <property type="term" value="F:hydrolase activity"/>
    <property type="evidence" value="ECO:0007669"/>
    <property type="project" value="UniProtKB-KW"/>
</dbReference>
<dbReference type="InterPro" id="IPR051600">
    <property type="entry name" value="Beta-PGM-like"/>
</dbReference>
<comment type="caution">
    <text evidence="5">The sequence shown here is derived from an EMBL/GenBank/DDBJ whole genome shotgun (WGS) entry which is preliminary data.</text>
</comment>
<sequence length="230" mass="24347">MTLPFDAVLFDLDGVLVDTEALIGTLWADIFAGQGLNLSAPDITRLTSGQRFEGVLKALEEGRGWKAPEDFLPLLNSRFDAAFDHVPPLEGAADTLQALEAAGVPFAVASNSERHRLQLKLRGAGLDEVLAGRAYDPAHVGGRGKPQPELYLYAAGQLGAHPSRCLVIEDSVPGAAAGLAAGMTVWGLLAGGHILPEDEARLRELGVARLLHSHQDLRAALGLSPVEAQR</sequence>
<dbReference type="EMBL" id="WQLB01000004">
    <property type="protein sequence ID" value="MVN85955.1"/>
    <property type="molecule type" value="Genomic_DNA"/>
</dbReference>
<keyword evidence="5" id="KW-0378">Hydrolase</keyword>
<dbReference type="GO" id="GO:0046872">
    <property type="term" value="F:metal ion binding"/>
    <property type="evidence" value="ECO:0007669"/>
    <property type="project" value="UniProtKB-KW"/>
</dbReference>
<proteinExistence type="inferred from homology"/>
<evidence type="ECO:0000256" key="4">
    <source>
        <dbReference type="ARBA" id="ARBA00022842"/>
    </source>
</evidence>
<dbReference type="SFLD" id="SFLDG01129">
    <property type="entry name" value="C1.5:_HAD__Beta-PGM__Phosphata"/>
    <property type="match status" value="1"/>
</dbReference>
<dbReference type="RefSeq" id="WP_157458028.1">
    <property type="nucleotide sequence ID" value="NZ_WQLB01000004.1"/>
</dbReference>
<dbReference type="Gene3D" id="1.10.150.240">
    <property type="entry name" value="Putative phosphatase, domain 2"/>
    <property type="match status" value="1"/>
</dbReference>
<comment type="cofactor">
    <cofactor evidence="1">
        <name>Mg(2+)</name>
        <dbReference type="ChEBI" id="CHEBI:18420"/>
    </cofactor>
</comment>